<dbReference type="Proteomes" id="UP000053695">
    <property type="component" value="Unassembled WGS sequence"/>
</dbReference>
<reference evidence="1 2" key="1">
    <citation type="journal article" date="2013" name="Genome Announc.">
        <title>Draft Genome Sequence of a Highly Flagellated, Fast-Swimming Archaeon, Methanocaldococcus villosus Strain KIN24-T80 (DSM 22612).</title>
        <authorList>
            <person name="Thennarasu S."/>
            <person name="Polireddy D."/>
            <person name="Antony A."/>
            <person name="Yada M.R."/>
            <person name="Algarawi S."/>
            <person name="Sivakumar N."/>
        </authorList>
    </citation>
    <scope>NUCLEOTIDE SEQUENCE [LARGE SCALE GENOMIC DNA]</scope>
    <source>
        <strain evidence="1 2">KIN24-T80</strain>
    </source>
</reference>
<proteinExistence type="predicted"/>
<accession>N6V0B5</accession>
<comment type="caution">
    <text evidence="1">The sequence shown here is derived from an EMBL/GenBank/DDBJ whole genome shotgun (WGS) entry which is preliminary data.</text>
</comment>
<dbReference type="EMBL" id="APMM01000049">
    <property type="protein sequence ID" value="ENN95763.1"/>
    <property type="molecule type" value="Genomic_DNA"/>
</dbReference>
<keyword evidence="2" id="KW-1185">Reference proteome</keyword>
<organism evidence="1 2">
    <name type="scientific">Methanocaldococcus villosus KIN24-T80</name>
    <dbReference type="NCBI Taxonomy" id="1069083"/>
    <lineage>
        <taxon>Archaea</taxon>
        <taxon>Methanobacteriati</taxon>
        <taxon>Methanobacteriota</taxon>
        <taxon>Methanomada group</taxon>
        <taxon>Methanococci</taxon>
        <taxon>Methanococcales</taxon>
        <taxon>Methanocaldococcaceae</taxon>
        <taxon>Methanocaldococcus</taxon>
    </lineage>
</organism>
<dbReference type="InterPro" id="IPR012356">
    <property type="entry name" value="Methan_mark_5"/>
</dbReference>
<name>N6V0B5_9EURY</name>
<dbReference type="OrthoDB" id="52584at2157"/>
<dbReference type="PATRIC" id="fig|1069083.5.peg.1203"/>
<dbReference type="Pfam" id="PF09885">
    <property type="entry name" value="DUF2112"/>
    <property type="match status" value="1"/>
</dbReference>
<dbReference type="STRING" id="1069083.GCA_000371805_00554"/>
<dbReference type="AlphaFoldDB" id="N6V0B5"/>
<dbReference type="NCBIfam" id="TIGR03271">
    <property type="entry name" value="methan_mark_5"/>
    <property type="match status" value="1"/>
</dbReference>
<gene>
    <name evidence="1" type="ORF">J422_06175</name>
</gene>
<dbReference type="RefSeq" id="WP_004593269.1">
    <property type="nucleotide sequence ID" value="NZ_APMM01000049.1"/>
</dbReference>
<evidence type="ECO:0000313" key="2">
    <source>
        <dbReference type="Proteomes" id="UP000053695"/>
    </source>
</evidence>
<protein>
    <submittedName>
        <fullName evidence="1">Methanogenesis marker protein 5</fullName>
    </submittedName>
</protein>
<dbReference type="PIRSF" id="PIRSF018781">
    <property type="entry name" value="UCP018781"/>
    <property type="match status" value="1"/>
</dbReference>
<evidence type="ECO:0000313" key="1">
    <source>
        <dbReference type="EMBL" id="ENN95763.1"/>
    </source>
</evidence>
<sequence>MKKVFIFPPNSLILTDLVERFGHKPLTLNIVIGKLVRNAEIDSPPINITPEEPKKGLKYAAIEVPSGVRGRLALIGPLIEEAEAAIIMEDAPIAFGCIGCQRTNELTLYLIRRKNIPILKVKYPTNEEEAEILVNKIVNFLKSLEGDGNGMSEGEKSGEM</sequence>